<gene>
    <name evidence="2" type="ORF">DU506_00685</name>
</gene>
<evidence type="ECO:0000313" key="3">
    <source>
        <dbReference type="Proteomes" id="UP000253204"/>
    </source>
</evidence>
<evidence type="ECO:0008006" key="4">
    <source>
        <dbReference type="Google" id="ProtNLM"/>
    </source>
</evidence>
<sequence>MGFIRWTGRKLALPVSGRARVYKDIGTGLSSSFRLVNRIMPHKRESEPPLLPGSDGDFVAMIQDRWQSMNPEKRKLAWVEYKQAMPLIMKYESKQGGGAWSLSVPQQERQAVYAKAQKVLRQSLYLYMGLMSVPLAMSIFSWSNPIYWVNLTAATLILSPPLLRHLIVRAQVYHDGRVSPFQVFRRYPATLDAPPSGSSDLPQDSTDAIVSRGDFPTLRALYDIPDPGKGVA</sequence>
<reference evidence="2 3" key="1">
    <citation type="submission" date="2018-07" db="EMBL/GenBank/DDBJ databases">
        <title>Halomonas rutogse sp. nov., isolated from Lake TangqianCo on Tibetan Plateau.</title>
        <authorList>
            <person name="Lu H."/>
            <person name="Xing P."/>
            <person name="Wu Q."/>
        </authorList>
    </citation>
    <scope>NUCLEOTIDE SEQUENCE [LARGE SCALE GENOMIC DNA]</scope>
    <source>
        <strain evidence="2 3">TQ8S</strain>
    </source>
</reference>
<comment type="caution">
    <text evidence="2">The sequence shown here is derived from an EMBL/GenBank/DDBJ whole genome shotgun (WGS) entry which is preliminary data.</text>
</comment>
<feature type="transmembrane region" description="Helical" evidence="1">
    <location>
        <begin position="148"/>
        <end position="167"/>
    </location>
</feature>
<evidence type="ECO:0000313" key="2">
    <source>
        <dbReference type="EMBL" id="RCV93702.1"/>
    </source>
</evidence>
<feature type="transmembrane region" description="Helical" evidence="1">
    <location>
        <begin position="124"/>
        <end position="142"/>
    </location>
</feature>
<accession>A0A368UBH5</accession>
<dbReference type="AlphaFoldDB" id="A0A368UBH5"/>
<keyword evidence="1" id="KW-0812">Transmembrane</keyword>
<keyword evidence="1" id="KW-1133">Transmembrane helix</keyword>
<dbReference type="Proteomes" id="UP000253204">
    <property type="component" value="Unassembled WGS sequence"/>
</dbReference>
<organism evidence="2 3">
    <name type="scientific">Vreelandella rituensis</name>
    <dbReference type="NCBI Taxonomy" id="2282306"/>
    <lineage>
        <taxon>Bacteria</taxon>
        <taxon>Pseudomonadati</taxon>
        <taxon>Pseudomonadota</taxon>
        <taxon>Gammaproteobacteria</taxon>
        <taxon>Oceanospirillales</taxon>
        <taxon>Halomonadaceae</taxon>
        <taxon>Vreelandella</taxon>
    </lineage>
</organism>
<protein>
    <recommendedName>
        <fullName evidence="4">Transmembrane protein</fullName>
    </recommendedName>
</protein>
<keyword evidence="3" id="KW-1185">Reference proteome</keyword>
<proteinExistence type="predicted"/>
<dbReference type="EMBL" id="QPIJ01000001">
    <property type="protein sequence ID" value="RCV93702.1"/>
    <property type="molecule type" value="Genomic_DNA"/>
</dbReference>
<dbReference type="RefSeq" id="WP_114485030.1">
    <property type="nucleotide sequence ID" value="NZ_CBCSHM010000007.1"/>
</dbReference>
<keyword evidence="1" id="KW-0472">Membrane</keyword>
<evidence type="ECO:0000256" key="1">
    <source>
        <dbReference type="SAM" id="Phobius"/>
    </source>
</evidence>
<name>A0A368UBH5_9GAMM</name>